<keyword evidence="1" id="KW-0378">Hydrolase</keyword>
<reference evidence="3 4" key="1">
    <citation type="submission" date="2017-08" db="EMBL/GenBank/DDBJ databases">
        <title>Infants hospitalized years apart are colonized by the same room-sourced microbial strains.</title>
        <authorList>
            <person name="Brooks B."/>
            <person name="Olm M.R."/>
            <person name="Firek B.A."/>
            <person name="Baker R."/>
            <person name="Thomas B.C."/>
            <person name="Morowitz M.J."/>
            <person name="Banfield J.F."/>
        </authorList>
    </citation>
    <scope>NUCLEOTIDE SEQUENCE [LARGE SCALE GENOMIC DNA]</scope>
    <source>
        <strain evidence="3">S2_018_000_R3_110</strain>
    </source>
</reference>
<evidence type="ECO:0000313" key="3">
    <source>
        <dbReference type="EMBL" id="PZO81165.1"/>
    </source>
</evidence>
<dbReference type="Proteomes" id="UP000248614">
    <property type="component" value="Unassembled WGS sequence"/>
</dbReference>
<name>A0A2W5BDM5_9SPHN</name>
<gene>
    <name evidence="3" type="ORF">DI632_00935</name>
</gene>
<dbReference type="NCBIfam" id="TIGR00369">
    <property type="entry name" value="unchar_dom_1"/>
    <property type="match status" value="1"/>
</dbReference>
<feature type="domain" description="Thioesterase" evidence="2">
    <location>
        <begin position="37"/>
        <end position="112"/>
    </location>
</feature>
<dbReference type="InterPro" id="IPR006683">
    <property type="entry name" value="Thioestr_dom"/>
</dbReference>
<accession>A0A2W5BDM5</accession>
<dbReference type="AlphaFoldDB" id="A0A2W5BDM5"/>
<dbReference type="SUPFAM" id="SSF54637">
    <property type="entry name" value="Thioesterase/thiol ester dehydrase-isomerase"/>
    <property type="match status" value="1"/>
</dbReference>
<dbReference type="Pfam" id="PF03061">
    <property type="entry name" value="4HBT"/>
    <property type="match status" value="1"/>
</dbReference>
<dbReference type="InterPro" id="IPR029069">
    <property type="entry name" value="HotDog_dom_sf"/>
</dbReference>
<organism evidence="3 4">
    <name type="scientific">Sphingomonas hengshuiensis</name>
    <dbReference type="NCBI Taxonomy" id="1609977"/>
    <lineage>
        <taxon>Bacteria</taxon>
        <taxon>Pseudomonadati</taxon>
        <taxon>Pseudomonadota</taxon>
        <taxon>Alphaproteobacteria</taxon>
        <taxon>Sphingomonadales</taxon>
        <taxon>Sphingomonadaceae</taxon>
        <taxon>Sphingomonas</taxon>
    </lineage>
</organism>
<comment type="caution">
    <text evidence="3">The sequence shown here is derived from an EMBL/GenBank/DDBJ whole genome shotgun (WGS) entry which is preliminary data.</text>
</comment>
<dbReference type="GO" id="GO:0016289">
    <property type="term" value="F:acyl-CoA hydrolase activity"/>
    <property type="evidence" value="ECO:0007669"/>
    <property type="project" value="UniProtKB-ARBA"/>
</dbReference>
<dbReference type="InterPro" id="IPR003736">
    <property type="entry name" value="PAAI_dom"/>
</dbReference>
<dbReference type="Gene3D" id="3.10.129.10">
    <property type="entry name" value="Hotdog Thioesterase"/>
    <property type="match status" value="1"/>
</dbReference>
<evidence type="ECO:0000313" key="4">
    <source>
        <dbReference type="Proteomes" id="UP000248614"/>
    </source>
</evidence>
<dbReference type="EMBL" id="QFNF01000001">
    <property type="protein sequence ID" value="PZO81165.1"/>
    <property type="molecule type" value="Genomic_DNA"/>
</dbReference>
<protein>
    <submittedName>
        <fullName evidence="3">Phenylacetic acid degradation protein</fullName>
    </submittedName>
</protein>
<evidence type="ECO:0000259" key="2">
    <source>
        <dbReference type="Pfam" id="PF03061"/>
    </source>
</evidence>
<sequence>MTPSPYAGLLGLRFDTDDRGHPVVTMPFATDLIGRPGFIHGGAIGGMLEMAAWVALRAALGDDHATIKPINVTIDYMRGGRERTTFAGGTVTRLGARIANVTATAWQDDRDRPIAAAHLNYLLKR</sequence>
<proteinExistence type="predicted"/>
<dbReference type="CDD" id="cd03443">
    <property type="entry name" value="PaaI_thioesterase"/>
    <property type="match status" value="1"/>
</dbReference>
<evidence type="ECO:0000256" key="1">
    <source>
        <dbReference type="ARBA" id="ARBA00022801"/>
    </source>
</evidence>